<evidence type="ECO:0000313" key="1">
    <source>
        <dbReference type="EMBL" id="MDT2600965.1"/>
    </source>
</evidence>
<proteinExistence type="predicted"/>
<dbReference type="InterPro" id="IPR012441">
    <property type="entry name" value="DUF1643"/>
</dbReference>
<gene>
    <name evidence="1" type="ORF">P7D85_14355</name>
</gene>
<dbReference type="EMBL" id="JARPYI010000008">
    <property type="protein sequence ID" value="MDT2600965.1"/>
    <property type="molecule type" value="Genomic_DNA"/>
</dbReference>
<name>A0ABU3F1G3_9ENTE</name>
<dbReference type="RefSeq" id="WP_311822946.1">
    <property type="nucleotide sequence ID" value="NZ_JARPYF010000008.1"/>
</dbReference>
<sequence>MIEKKLEIVKTEIWRDSETRTHRYVFRREWESAKKDEKTGPLAVVITIRPSDIEPFTTDLTLFLIEQNIRKLGNYSGFLAVNLFSSTELTTASSFDSKGTDENTMETLSTALSQKGVKTIIFAVGSVIHSNTTAVEQTKAIYNLLNAKQKKMTKVLTDPNTGSWSHPLNPSCRKSWKLADIDPKVFEQLLPK</sequence>
<comment type="caution">
    <text evidence="1">The sequence shown here is derived from an EMBL/GenBank/DDBJ whole genome shotgun (WGS) entry which is preliminary data.</text>
</comment>
<reference evidence="1 2" key="1">
    <citation type="submission" date="2023-03" db="EMBL/GenBank/DDBJ databases">
        <authorList>
            <person name="Shen W."/>
            <person name="Cai J."/>
        </authorList>
    </citation>
    <scope>NUCLEOTIDE SEQUENCE [LARGE SCALE GENOMIC DNA]</scope>
    <source>
        <strain evidence="1 2">D6-4</strain>
    </source>
</reference>
<dbReference type="Pfam" id="PF07799">
    <property type="entry name" value="DUF1643"/>
    <property type="match status" value="1"/>
</dbReference>
<protein>
    <submittedName>
        <fullName evidence="1">DUF1643 domain-containing protein</fullName>
    </submittedName>
</protein>
<organism evidence="1 2">
    <name type="scientific">Enterococcus hulanensis</name>
    <dbReference type="NCBI Taxonomy" id="2559929"/>
    <lineage>
        <taxon>Bacteria</taxon>
        <taxon>Bacillati</taxon>
        <taxon>Bacillota</taxon>
        <taxon>Bacilli</taxon>
        <taxon>Lactobacillales</taxon>
        <taxon>Enterococcaceae</taxon>
        <taxon>Enterococcus</taxon>
    </lineage>
</organism>
<dbReference type="Proteomes" id="UP001252875">
    <property type="component" value="Unassembled WGS sequence"/>
</dbReference>
<accession>A0ABU3F1G3</accession>
<keyword evidence="2" id="KW-1185">Reference proteome</keyword>
<evidence type="ECO:0000313" key="2">
    <source>
        <dbReference type="Proteomes" id="UP001252875"/>
    </source>
</evidence>